<dbReference type="EMBL" id="JAGDYL010000010">
    <property type="protein sequence ID" value="MBO1805223.1"/>
    <property type="molecule type" value="Genomic_DNA"/>
</dbReference>
<evidence type="ECO:0000259" key="1">
    <source>
        <dbReference type="Pfam" id="PF00535"/>
    </source>
</evidence>
<sequence length="506" mass="55547">MVGTYAPRVSIVIPVYNAMPYLTGALESLLAQDLREFEIIAIDDGSTDGSGDELDRFAAADERVTVVHQPNSGWPGMPRNRGIELARGDFLFFMDADDTMAPNALGDMVRMAEGEGSGRPADVVIPRFEGSGGRRVQALFARHPHGDISIARAMETLSPQKLFRRELIERAGLRFPEEKVRLEDGIFVTRAYTLARRILFCGRGPLYFIALRDDGQNISSRTIDPDNYVGSCRRIAQILLEGVADRTAAERLVLQFFQRKGLRFYVPKRWDRMTPETRVRWVELHRAFLADLVPEELEDSVSHPTDRCKLSLIRAGDVAGLASLIAAEPILEHLSRAASVRATPRGIEVGVSIAPTADDSPLRDAVPSAGRLRTVRRVDRALSAFGGNRYARGLDRRIAAVLTRGAPTLGLLLSGRRGYRTVALSGRLVDHDPRTGALEYAFVLSPKLLKSFGKDRVDMWTVAGTADGLTGARVRLGADDSAIEAGVSDRFYRTDGGNAALRAARP</sequence>
<dbReference type="InterPro" id="IPR029044">
    <property type="entry name" value="Nucleotide-diphossugar_trans"/>
</dbReference>
<dbReference type="CDD" id="cd00761">
    <property type="entry name" value="Glyco_tranf_GTA_type"/>
    <property type="match status" value="1"/>
</dbReference>
<dbReference type="SUPFAM" id="SSF53448">
    <property type="entry name" value="Nucleotide-diphospho-sugar transferases"/>
    <property type="match status" value="1"/>
</dbReference>
<reference evidence="3" key="1">
    <citation type="submission" date="2021-03" db="EMBL/GenBank/DDBJ databases">
        <title>Leucobacter chromiisoli sp. nov., isolated from chromium-containing soil of chemical plant.</title>
        <authorList>
            <person name="Xu Z."/>
        </authorList>
    </citation>
    <scope>NUCLEOTIDE SEQUENCE</scope>
    <source>
        <strain evidence="3">A2</strain>
    </source>
</reference>
<dbReference type="InterPro" id="IPR054028">
    <property type="entry name" value="TarS/TarP_linker"/>
</dbReference>
<proteinExistence type="predicted"/>
<dbReference type="RefSeq" id="WP_208045700.1">
    <property type="nucleotide sequence ID" value="NZ_JAGDYL010000010.1"/>
</dbReference>
<dbReference type="InterPro" id="IPR050834">
    <property type="entry name" value="Glycosyltransf_2"/>
</dbReference>
<dbReference type="Gene3D" id="3.90.550.10">
    <property type="entry name" value="Spore Coat Polysaccharide Biosynthesis Protein SpsA, Chain A"/>
    <property type="match status" value="1"/>
</dbReference>
<dbReference type="Pfam" id="PF00535">
    <property type="entry name" value="Glycos_transf_2"/>
    <property type="match status" value="1"/>
</dbReference>
<evidence type="ECO:0000313" key="3">
    <source>
        <dbReference type="EMBL" id="MBO1805223.1"/>
    </source>
</evidence>
<accession>A0A939RY08</accession>
<name>A0A939RY08_9MICO</name>
<dbReference type="PANTHER" id="PTHR43685:SF2">
    <property type="entry name" value="GLYCOSYLTRANSFERASE 2-LIKE DOMAIN-CONTAINING PROTEIN"/>
    <property type="match status" value="1"/>
</dbReference>
<feature type="domain" description="Glycosyltransferase 2-like" evidence="1">
    <location>
        <begin position="10"/>
        <end position="130"/>
    </location>
</feature>
<dbReference type="PANTHER" id="PTHR43685">
    <property type="entry name" value="GLYCOSYLTRANSFERASE"/>
    <property type="match status" value="1"/>
</dbReference>
<evidence type="ECO:0000259" key="2">
    <source>
        <dbReference type="Pfam" id="PF22181"/>
    </source>
</evidence>
<keyword evidence="4" id="KW-1185">Reference proteome</keyword>
<dbReference type="Pfam" id="PF22181">
    <property type="entry name" value="TarS_linker"/>
    <property type="match status" value="1"/>
</dbReference>
<gene>
    <name evidence="3" type="ORF">J4H91_07805</name>
</gene>
<comment type="caution">
    <text evidence="3">The sequence shown here is derived from an EMBL/GenBank/DDBJ whole genome shotgun (WGS) entry which is preliminary data.</text>
</comment>
<dbReference type="Proteomes" id="UP000664398">
    <property type="component" value="Unassembled WGS sequence"/>
</dbReference>
<feature type="domain" description="TarS/TarP linker" evidence="2">
    <location>
        <begin position="225"/>
        <end position="324"/>
    </location>
</feature>
<dbReference type="InterPro" id="IPR001173">
    <property type="entry name" value="Glyco_trans_2-like"/>
</dbReference>
<organism evidence="3 4">
    <name type="scientific">Leucobacter ruminantium</name>
    <dbReference type="NCBI Taxonomy" id="1289170"/>
    <lineage>
        <taxon>Bacteria</taxon>
        <taxon>Bacillati</taxon>
        <taxon>Actinomycetota</taxon>
        <taxon>Actinomycetes</taxon>
        <taxon>Micrococcales</taxon>
        <taxon>Microbacteriaceae</taxon>
        <taxon>Leucobacter</taxon>
    </lineage>
</organism>
<dbReference type="AlphaFoldDB" id="A0A939RY08"/>
<protein>
    <submittedName>
        <fullName evidence="3">Glycosyltransferase family 2 protein</fullName>
    </submittedName>
</protein>
<evidence type="ECO:0000313" key="4">
    <source>
        <dbReference type="Proteomes" id="UP000664398"/>
    </source>
</evidence>